<reference evidence="3 4" key="1">
    <citation type="submission" date="2021-05" db="EMBL/GenBank/DDBJ databases">
        <title>Draft genomes of bacteria isolated from model marine particles.</title>
        <authorList>
            <person name="Datta M.S."/>
            <person name="Schwartzman J.A."/>
            <person name="Enke T.N."/>
            <person name="Saavedra J."/>
            <person name="Cermak N."/>
            <person name="Cordero O.X."/>
        </authorList>
    </citation>
    <scope>NUCLEOTIDE SEQUENCE [LARGE SCALE GENOMIC DNA]</scope>
    <source>
        <strain evidence="3 4">D2M19</strain>
    </source>
</reference>
<evidence type="ECO:0000313" key="3">
    <source>
        <dbReference type="EMBL" id="MBU2875157.1"/>
    </source>
</evidence>
<keyword evidence="4" id="KW-1185">Reference proteome</keyword>
<evidence type="ECO:0000313" key="4">
    <source>
        <dbReference type="Proteomes" id="UP000753376"/>
    </source>
</evidence>
<evidence type="ECO:0000259" key="2">
    <source>
        <dbReference type="Pfam" id="PF07238"/>
    </source>
</evidence>
<dbReference type="EMBL" id="JAHKPV010000021">
    <property type="protein sequence ID" value="MBU2875157.1"/>
    <property type="molecule type" value="Genomic_DNA"/>
</dbReference>
<organism evidence="3 4">
    <name type="scientific">Marinobacter salexigens</name>
    <dbReference type="NCBI Taxonomy" id="1925763"/>
    <lineage>
        <taxon>Bacteria</taxon>
        <taxon>Pseudomonadati</taxon>
        <taxon>Pseudomonadota</taxon>
        <taxon>Gammaproteobacteria</taxon>
        <taxon>Pseudomonadales</taxon>
        <taxon>Marinobacteraceae</taxon>
        <taxon>Marinobacter</taxon>
    </lineage>
</organism>
<proteinExistence type="predicted"/>
<accession>A0ABS6AAF0</accession>
<evidence type="ECO:0000256" key="1">
    <source>
        <dbReference type="SAM" id="MobiDB-lite"/>
    </source>
</evidence>
<name>A0ABS6AAF0_9GAMM</name>
<comment type="caution">
    <text evidence="3">The sequence shown here is derived from an EMBL/GenBank/DDBJ whole genome shotgun (WGS) entry which is preliminary data.</text>
</comment>
<feature type="domain" description="PilZ" evidence="2">
    <location>
        <begin position="20"/>
        <end position="120"/>
    </location>
</feature>
<gene>
    <name evidence="3" type="ORF">KO508_14215</name>
</gene>
<dbReference type="Pfam" id="PF07238">
    <property type="entry name" value="PilZ"/>
    <property type="match status" value="1"/>
</dbReference>
<dbReference type="InterPro" id="IPR009875">
    <property type="entry name" value="PilZ_domain"/>
</dbReference>
<protein>
    <submittedName>
        <fullName evidence="3">PilZ domain-containing protein</fullName>
    </submittedName>
</protein>
<sequence>MHDTDYTFGTPDDPASGQDKRRQYRLTARAQAMLELEAGYPASEGVVASPLRKIVCGVRDISASGLCLLTQKDLSVGALHPMSVKLVNYAEPFVLMVEVSWCRPAEDGYRVGVKIIQSDQTAYVEWADAVASAIEPP</sequence>
<dbReference type="RefSeq" id="WP_216008977.1">
    <property type="nucleotide sequence ID" value="NZ_JAHKPV010000021.1"/>
</dbReference>
<feature type="region of interest" description="Disordered" evidence="1">
    <location>
        <begin position="1"/>
        <end position="21"/>
    </location>
</feature>
<dbReference type="Proteomes" id="UP000753376">
    <property type="component" value="Unassembled WGS sequence"/>
</dbReference>